<accession>A0A371GNZ5</accession>
<dbReference type="Proteomes" id="UP000257109">
    <property type="component" value="Unassembled WGS sequence"/>
</dbReference>
<sequence length="136" mass="15376">MGQQLYRKGFSFPLLRCMDEEEFEYVIYEVHEDVYRTHKGGRALASKSARVGTARVVSLYHITLAIYKWGVDTVGPFPTAPGQIKYLIVVVDYFTKWVEAEPIATISRTIPTDHPLSAKSKRRGVEGEPRSVVRGS</sequence>
<dbReference type="SUPFAM" id="SSF53098">
    <property type="entry name" value="Ribonuclease H-like"/>
    <property type="match status" value="1"/>
</dbReference>
<feature type="non-terminal residue" evidence="2">
    <location>
        <position position="1"/>
    </location>
</feature>
<dbReference type="EMBL" id="QJKJ01004916">
    <property type="protein sequence ID" value="RDX92246.1"/>
    <property type="molecule type" value="Genomic_DNA"/>
</dbReference>
<dbReference type="OrthoDB" id="1424201at2759"/>
<evidence type="ECO:0008006" key="4">
    <source>
        <dbReference type="Google" id="ProtNLM"/>
    </source>
</evidence>
<dbReference type="AlphaFoldDB" id="A0A371GNZ5"/>
<gene>
    <name evidence="2" type="ORF">CR513_25654</name>
</gene>
<dbReference type="InterPro" id="IPR036397">
    <property type="entry name" value="RNaseH_sf"/>
</dbReference>
<proteinExistence type="predicted"/>
<reference evidence="2" key="1">
    <citation type="submission" date="2018-05" db="EMBL/GenBank/DDBJ databases">
        <title>Draft genome of Mucuna pruriens seed.</title>
        <authorList>
            <person name="Nnadi N.E."/>
            <person name="Vos R."/>
            <person name="Hasami M.H."/>
            <person name="Devisetty U.K."/>
            <person name="Aguiy J.C."/>
        </authorList>
    </citation>
    <scope>NUCLEOTIDE SEQUENCE [LARGE SCALE GENOMIC DNA]</scope>
    <source>
        <strain evidence="2">JCA_2017</strain>
    </source>
</reference>
<feature type="compositionally biased region" description="Basic and acidic residues" evidence="1">
    <location>
        <begin position="123"/>
        <end position="136"/>
    </location>
</feature>
<organism evidence="2 3">
    <name type="scientific">Mucuna pruriens</name>
    <name type="common">Velvet bean</name>
    <name type="synonym">Dolichos pruriens</name>
    <dbReference type="NCBI Taxonomy" id="157652"/>
    <lineage>
        <taxon>Eukaryota</taxon>
        <taxon>Viridiplantae</taxon>
        <taxon>Streptophyta</taxon>
        <taxon>Embryophyta</taxon>
        <taxon>Tracheophyta</taxon>
        <taxon>Spermatophyta</taxon>
        <taxon>Magnoliopsida</taxon>
        <taxon>eudicotyledons</taxon>
        <taxon>Gunneridae</taxon>
        <taxon>Pentapetalae</taxon>
        <taxon>rosids</taxon>
        <taxon>fabids</taxon>
        <taxon>Fabales</taxon>
        <taxon>Fabaceae</taxon>
        <taxon>Papilionoideae</taxon>
        <taxon>50 kb inversion clade</taxon>
        <taxon>NPAAA clade</taxon>
        <taxon>indigoferoid/millettioid clade</taxon>
        <taxon>Phaseoleae</taxon>
        <taxon>Mucuna</taxon>
    </lineage>
</organism>
<dbReference type="Gene3D" id="3.30.420.10">
    <property type="entry name" value="Ribonuclease H-like superfamily/Ribonuclease H"/>
    <property type="match status" value="1"/>
</dbReference>
<name>A0A371GNZ5_MUCPR</name>
<comment type="caution">
    <text evidence="2">The sequence shown here is derived from an EMBL/GenBank/DDBJ whole genome shotgun (WGS) entry which is preliminary data.</text>
</comment>
<evidence type="ECO:0000313" key="3">
    <source>
        <dbReference type="Proteomes" id="UP000257109"/>
    </source>
</evidence>
<protein>
    <recommendedName>
        <fullName evidence="4">Integrase catalytic domain-containing protein</fullName>
    </recommendedName>
</protein>
<evidence type="ECO:0000313" key="2">
    <source>
        <dbReference type="EMBL" id="RDX92246.1"/>
    </source>
</evidence>
<keyword evidence="3" id="KW-1185">Reference proteome</keyword>
<feature type="region of interest" description="Disordered" evidence="1">
    <location>
        <begin position="115"/>
        <end position="136"/>
    </location>
</feature>
<dbReference type="InterPro" id="IPR012337">
    <property type="entry name" value="RNaseH-like_sf"/>
</dbReference>
<dbReference type="GO" id="GO:0003676">
    <property type="term" value="F:nucleic acid binding"/>
    <property type="evidence" value="ECO:0007669"/>
    <property type="project" value="InterPro"/>
</dbReference>
<evidence type="ECO:0000256" key="1">
    <source>
        <dbReference type="SAM" id="MobiDB-lite"/>
    </source>
</evidence>